<dbReference type="EMBL" id="JARQZJ010000099">
    <property type="protein sequence ID" value="KAK9886309.1"/>
    <property type="molecule type" value="Genomic_DNA"/>
</dbReference>
<dbReference type="AlphaFoldDB" id="A0AAW1UT24"/>
<dbReference type="GO" id="GO:0046452">
    <property type="term" value="P:dihydrofolate metabolic process"/>
    <property type="evidence" value="ECO:0007669"/>
    <property type="project" value="TreeGrafter"/>
</dbReference>
<gene>
    <name evidence="11" type="ORF">WA026_015820</name>
</gene>
<dbReference type="GO" id="GO:0050661">
    <property type="term" value="F:NADP binding"/>
    <property type="evidence" value="ECO:0007669"/>
    <property type="project" value="InterPro"/>
</dbReference>
<dbReference type="GO" id="GO:0006730">
    <property type="term" value="P:one-carbon metabolic process"/>
    <property type="evidence" value="ECO:0007669"/>
    <property type="project" value="UniProtKB-KW"/>
</dbReference>
<dbReference type="PANTHER" id="PTHR48069">
    <property type="entry name" value="DIHYDROFOLATE REDUCTASE"/>
    <property type="match status" value="1"/>
</dbReference>
<dbReference type="InterPro" id="IPR001796">
    <property type="entry name" value="DHFR_dom"/>
</dbReference>
<dbReference type="PRINTS" id="PR00070">
    <property type="entry name" value="DHFR"/>
</dbReference>
<dbReference type="Proteomes" id="UP001431783">
    <property type="component" value="Unassembled WGS sequence"/>
</dbReference>
<evidence type="ECO:0000256" key="4">
    <source>
        <dbReference type="ARBA" id="ARBA00022563"/>
    </source>
</evidence>
<protein>
    <recommendedName>
        <fullName evidence="3">dihydrofolate reductase</fullName>
        <ecNumber evidence="3">1.5.1.3</ecNumber>
    </recommendedName>
</protein>
<dbReference type="EC" id="1.5.1.3" evidence="3"/>
<evidence type="ECO:0000313" key="11">
    <source>
        <dbReference type="EMBL" id="KAK9886309.1"/>
    </source>
</evidence>
<comment type="pathway">
    <text evidence="1">Cofactor biosynthesis; tetrahydrofolate biosynthesis; 5,6,7,8-tetrahydrofolate from 7,8-dihydrofolate: step 1/1.</text>
</comment>
<dbReference type="PROSITE" id="PS00075">
    <property type="entry name" value="DHFR_1"/>
    <property type="match status" value="1"/>
</dbReference>
<comment type="similarity">
    <text evidence="2 9">Belongs to the dihydrofolate reductase family.</text>
</comment>
<comment type="catalytic activity">
    <reaction evidence="8">
        <text>(6S)-5,6,7,8-tetrahydrofolate + NADP(+) = 7,8-dihydrofolate + NADPH + H(+)</text>
        <dbReference type="Rhea" id="RHEA:15009"/>
        <dbReference type="ChEBI" id="CHEBI:15378"/>
        <dbReference type="ChEBI" id="CHEBI:57451"/>
        <dbReference type="ChEBI" id="CHEBI:57453"/>
        <dbReference type="ChEBI" id="CHEBI:57783"/>
        <dbReference type="ChEBI" id="CHEBI:58349"/>
        <dbReference type="EC" id="1.5.1.3"/>
    </reaction>
</comment>
<feature type="domain" description="DHFR" evidence="10">
    <location>
        <begin position="4"/>
        <end position="184"/>
    </location>
</feature>
<dbReference type="GO" id="GO:0005739">
    <property type="term" value="C:mitochondrion"/>
    <property type="evidence" value="ECO:0007669"/>
    <property type="project" value="TreeGrafter"/>
</dbReference>
<evidence type="ECO:0000259" key="10">
    <source>
        <dbReference type="PROSITE" id="PS51330"/>
    </source>
</evidence>
<comment type="caution">
    <text evidence="11">The sequence shown here is derived from an EMBL/GenBank/DDBJ whole genome shotgun (WGS) entry which is preliminary data.</text>
</comment>
<dbReference type="FunFam" id="3.40.430.10:FF:000002">
    <property type="entry name" value="Dihydrofolate reductase"/>
    <property type="match status" value="1"/>
</dbReference>
<dbReference type="GO" id="GO:0046655">
    <property type="term" value="P:folic acid metabolic process"/>
    <property type="evidence" value="ECO:0007669"/>
    <property type="project" value="TreeGrafter"/>
</dbReference>
<evidence type="ECO:0000256" key="3">
    <source>
        <dbReference type="ARBA" id="ARBA00012856"/>
    </source>
</evidence>
<keyword evidence="4" id="KW-0554">One-carbon metabolism</keyword>
<dbReference type="Gene3D" id="3.40.430.10">
    <property type="entry name" value="Dihydrofolate Reductase, subunit A"/>
    <property type="match status" value="1"/>
</dbReference>
<dbReference type="PANTHER" id="PTHR48069:SF3">
    <property type="entry name" value="DIHYDROFOLATE REDUCTASE"/>
    <property type="match status" value="1"/>
</dbReference>
<organism evidence="11 12">
    <name type="scientific">Henosepilachna vigintioctopunctata</name>
    <dbReference type="NCBI Taxonomy" id="420089"/>
    <lineage>
        <taxon>Eukaryota</taxon>
        <taxon>Metazoa</taxon>
        <taxon>Ecdysozoa</taxon>
        <taxon>Arthropoda</taxon>
        <taxon>Hexapoda</taxon>
        <taxon>Insecta</taxon>
        <taxon>Pterygota</taxon>
        <taxon>Neoptera</taxon>
        <taxon>Endopterygota</taxon>
        <taxon>Coleoptera</taxon>
        <taxon>Polyphaga</taxon>
        <taxon>Cucujiformia</taxon>
        <taxon>Coccinelloidea</taxon>
        <taxon>Coccinellidae</taxon>
        <taxon>Epilachninae</taxon>
        <taxon>Epilachnini</taxon>
        <taxon>Henosepilachna</taxon>
    </lineage>
</organism>
<reference evidence="11 12" key="1">
    <citation type="submission" date="2023-03" db="EMBL/GenBank/DDBJ databases">
        <title>Genome insight into feeding habits of ladybird beetles.</title>
        <authorList>
            <person name="Li H.-S."/>
            <person name="Huang Y.-H."/>
            <person name="Pang H."/>
        </authorList>
    </citation>
    <scope>NUCLEOTIDE SEQUENCE [LARGE SCALE GENOMIC DNA]</scope>
    <source>
        <strain evidence="11">SYSU_2023b</strain>
        <tissue evidence="11">Whole body</tissue>
    </source>
</reference>
<keyword evidence="5" id="KW-0521">NADP</keyword>
<proteinExistence type="inferred from homology"/>
<dbReference type="CDD" id="cd00209">
    <property type="entry name" value="DHFR"/>
    <property type="match status" value="1"/>
</dbReference>
<evidence type="ECO:0000256" key="6">
    <source>
        <dbReference type="ARBA" id="ARBA00023002"/>
    </source>
</evidence>
<keyword evidence="6" id="KW-0560">Oxidoreductase</keyword>
<evidence type="ECO:0000256" key="8">
    <source>
        <dbReference type="ARBA" id="ARBA00048873"/>
    </source>
</evidence>
<keyword evidence="12" id="KW-1185">Reference proteome</keyword>
<sequence length="185" mass="21721">MTIQFKLISACCENMGIGKNGDLPWRLKNEMLHFTSMTTNTHDSNKKNVVVLGKKSWDCIPGKYKPLVGRINFILTSAKNLDVSKYRDTYVFNSWDQIVDKLEDPEFKNKYEDVWICGGSKIYEDAMKSQHFYRLYLTRIKKNYDCDTFFPKLIENIKKVSDTLVPQGIQEENGIQWEVEVWEKQ</sequence>
<evidence type="ECO:0000256" key="9">
    <source>
        <dbReference type="RuleBase" id="RU004474"/>
    </source>
</evidence>
<dbReference type="Pfam" id="PF00186">
    <property type="entry name" value="DHFR_1"/>
    <property type="match status" value="1"/>
</dbReference>
<evidence type="ECO:0000256" key="7">
    <source>
        <dbReference type="ARBA" id="ARBA00025067"/>
    </source>
</evidence>
<evidence type="ECO:0000256" key="2">
    <source>
        <dbReference type="ARBA" id="ARBA00009539"/>
    </source>
</evidence>
<dbReference type="PROSITE" id="PS51330">
    <property type="entry name" value="DHFR_2"/>
    <property type="match status" value="1"/>
</dbReference>
<name>A0AAW1UT24_9CUCU</name>
<evidence type="ECO:0000256" key="5">
    <source>
        <dbReference type="ARBA" id="ARBA00022857"/>
    </source>
</evidence>
<dbReference type="InterPro" id="IPR024072">
    <property type="entry name" value="DHFR-like_dom_sf"/>
</dbReference>
<evidence type="ECO:0000256" key="1">
    <source>
        <dbReference type="ARBA" id="ARBA00004903"/>
    </source>
</evidence>
<dbReference type="SUPFAM" id="SSF53597">
    <property type="entry name" value="Dihydrofolate reductase-like"/>
    <property type="match status" value="1"/>
</dbReference>
<accession>A0AAW1UT24</accession>
<comment type="function">
    <text evidence="7">Key enzyme in folate metabolism. Catalyzes an essential reaction for de novo glycine and purine synthesis, and for DNA precursor synthesis.</text>
</comment>
<dbReference type="InterPro" id="IPR017925">
    <property type="entry name" value="DHFR_CS"/>
</dbReference>
<evidence type="ECO:0000313" key="12">
    <source>
        <dbReference type="Proteomes" id="UP001431783"/>
    </source>
</evidence>
<dbReference type="GO" id="GO:0046654">
    <property type="term" value="P:tetrahydrofolate biosynthetic process"/>
    <property type="evidence" value="ECO:0007669"/>
    <property type="project" value="InterPro"/>
</dbReference>
<dbReference type="GO" id="GO:0004146">
    <property type="term" value="F:dihydrofolate reductase activity"/>
    <property type="evidence" value="ECO:0007669"/>
    <property type="project" value="UniProtKB-EC"/>
</dbReference>
<dbReference type="InterPro" id="IPR012259">
    <property type="entry name" value="DHFR"/>
</dbReference>